<dbReference type="Gene3D" id="3.10.129.110">
    <property type="entry name" value="Polyketide synthase dehydratase"/>
    <property type="match status" value="1"/>
</dbReference>
<dbReference type="InterPro" id="IPR049551">
    <property type="entry name" value="PKS_DH_C"/>
</dbReference>
<comment type="caution">
    <text evidence="1">Lacks conserved residue(s) required for the propagation of feature annotation.</text>
</comment>
<accession>A0A6G3TUK5</accession>
<name>A0A6G3TUK5_9ACTN</name>
<feature type="domain" description="PKS/mFAS DH" evidence="2">
    <location>
        <begin position="1"/>
        <end position="210"/>
    </location>
</feature>
<reference evidence="3" key="1">
    <citation type="submission" date="2020-01" db="EMBL/GenBank/DDBJ databases">
        <title>Insect and environment-associated Actinomycetes.</title>
        <authorList>
            <person name="Currrie C."/>
            <person name="Chevrette M."/>
            <person name="Carlson C."/>
            <person name="Stubbendieck R."/>
            <person name="Wendt-Pienkowski E."/>
        </authorList>
    </citation>
    <scope>NUCLEOTIDE SEQUENCE</scope>
    <source>
        <strain evidence="3">SID7958</strain>
    </source>
</reference>
<feature type="non-terminal residue" evidence="3">
    <location>
        <position position="223"/>
    </location>
</feature>
<dbReference type="PROSITE" id="PS52019">
    <property type="entry name" value="PKS_MFAS_DH"/>
    <property type="match status" value="1"/>
</dbReference>
<dbReference type="InterPro" id="IPR049900">
    <property type="entry name" value="PKS_mFAS_DH"/>
</dbReference>
<feature type="non-terminal residue" evidence="3">
    <location>
        <position position="1"/>
    </location>
</feature>
<organism evidence="3">
    <name type="scientific">Streptomyces sp. SID7958</name>
    <dbReference type="NCBI Taxonomy" id="2706093"/>
    <lineage>
        <taxon>Bacteria</taxon>
        <taxon>Bacillati</taxon>
        <taxon>Actinomycetota</taxon>
        <taxon>Actinomycetes</taxon>
        <taxon>Kitasatosporales</taxon>
        <taxon>Streptomycetaceae</taxon>
        <taxon>Streptomyces</taxon>
    </lineage>
</organism>
<feature type="region of interest" description="N-terminal hotdog fold" evidence="1">
    <location>
        <begin position="1"/>
        <end position="62"/>
    </location>
</feature>
<protein>
    <recommendedName>
        <fullName evidence="2">PKS/mFAS DH domain-containing protein</fullName>
    </recommendedName>
</protein>
<sequence>GAVRFTGLTWLRPLGLDDTDEVRVVTEGRAGHPPAPPVPFTITGPDGVTYVSGGAEPLPDPAPFAVTAPTPEEVGPAVAPAVVYARLAAGGVRHGTGLQVLQALWAGPGECLADLAAAPAPGQWLDPAVLDGAFQVLAVLDGTTGYLPTSLAELTCLRPLPARCRVHARDVTPPGTTGSRTVDLDVFDGGDHVLAVRGLHLTAVRRDAATQPATPRTGTAPRT</sequence>
<feature type="region of interest" description="C-terminal hotdog fold" evidence="1">
    <location>
        <begin position="75"/>
        <end position="210"/>
    </location>
</feature>
<dbReference type="InterPro" id="IPR042104">
    <property type="entry name" value="PKS_dehydratase_sf"/>
</dbReference>
<evidence type="ECO:0000313" key="3">
    <source>
        <dbReference type="EMBL" id="NEC77804.1"/>
    </source>
</evidence>
<comment type="caution">
    <text evidence="3">The sequence shown here is derived from an EMBL/GenBank/DDBJ whole genome shotgun (WGS) entry which is preliminary data.</text>
</comment>
<proteinExistence type="predicted"/>
<evidence type="ECO:0000259" key="2">
    <source>
        <dbReference type="PROSITE" id="PS52019"/>
    </source>
</evidence>
<dbReference type="EMBL" id="JAAGMU010000044">
    <property type="protein sequence ID" value="NEC77804.1"/>
    <property type="molecule type" value="Genomic_DNA"/>
</dbReference>
<dbReference type="AlphaFoldDB" id="A0A6G3TUK5"/>
<dbReference type="Pfam" id="PF14765">
    <property type="entry name" value="PS-DH"/>
    <property type="match status" value="1"/>
</dbReference>
<evidence type="ECO:0000256" key="1">
    <source>
        <dbReference type="PROSITE-ProRule" id="PRU01363"/>
    </source>
</evidence>
<dbReference type="RefSeq" id="WP_164332483.1">
    <property type="nucleotide sequence ID" value="NZ_JAAGMU010000044.1"/>
</dbReference>
<gene>
    <name evidence="3" type="ORF">G3I38_00745</name>
</gene>